<comment type="caution">
    <text evidence="2">The sequence shown here is derived from an EMBL/GenBank/DDBJ whole genome shotgun (WGS) entry which is preliminary data.</text>
</comment>
<proteinExistence type="predicted"/>
<gene>
    <name evidence="2" type="ORF">GM535_13245</name>
</gene>
<dbReference type="EMBL" id="WNHN01000588">
    <property type="protein sequence ID" value="MTV78179.1"/>
    <property type="molecule type" value="Genomic_DNA"/>
</dbReference>
<dbReference type="AlphaFoldDB" id="A0AAW9W8S4"/>
<evidence type="ECO:0000259" key="1">
    <source>
        <dbReference type="Pfam" id="PF01370"/>
    </source>
</evidence>
<sequence>MAHWIVANKPEYRIVGIDNLSSGFRENVPPEVEFVGGTVSHAAAYHPSIFVEPFDAVFHFAAFAAECLSPFVRRYTIRNVWEPTADLLNA</sequence>
<feature type="non-terminal residue" evidence="2">
    <location>
        <position position="90"/>
    </location>
</feature>
<dbReference type="Proteomes" id="UP000729182">
    <property type="component" value="Unassembled WGS sequence"/>
</dbReference>
<accession>A0AAW9W8S4</accession>
<dbReference type="Gene3D" id="3.40.50.720">
    <property type="entry name" value="NAD(P)-binding Rossmann-like Domain"/>
    <property type="match status" value="1"/>
</dbReference>
<dbReference type="InterPro" id="IPR036291">
    <property type="entry name" value="NAD(P)-bd_dom_sf"/>
</dbReference>
<evidence type="ECO:0000313" key="3">
    <source>
        <dbReference type="Proteomes" id="UP000729182"/>
    </source>
</evidence>
<name>A0AAW9W8S4_STREE</name>
<feature type="domain" description="NAD-dependent epimerase/dehydratase" evidence="1">
    <location>
        <begin position="9"/>
        <end position="89"/>
    </location>
</feature>
<reference evidence="2" key="1">
    <citation type="submission" date="2019-11" db="EMBL/GenBank/DDBJ databases">
        <title>Growth characteristics of pneumococcus vary with the chemical composition of the capsule and with environmental conditions.</title>
        <authorList>
            <person name="Tothpal A."/>
            <person name="Desobry K."/>
            <person name="Joshi S."/>
            <person name="Wyllie A.L."/>
            <person name="Weinberger D.M."/>
        </authorList>
    </citation>
    <scope>NUCLEOTIDE SEQUENCE</scope>
    <source>
        <strain evidence="2">Pnumococcus10A</strain>
    </source>
</reference>
<dbReference type="Pfam" id="PF01370">
    <property type="entry name" value="Epimerase"/>
    <property type="match status" value="1"/>
</dbReference>
<evidence type="ECO:0000313" key="2">
    <source>
        <dbReference type="EMBL" id="MTV78179.1"/>
    </source>
</evidence>
<dbReference type="SUPFAM" id="SSF51735">
    <property type="entry name" value="NAD(P)-binding Rossmann-fold domains"/>
    <property type="match status" value="1"/>
</dbReference>
<dbReference type="InterPro" id="IPR001509">
    <property type="entry name" value="Epimerase_deHydtase"/>
</dbReference>
<organism evidence="2 3">
    <name type="scientific">Streptococcus pneumoniae</name>
    <dbReference type="NCBI Taxonomy" id="1313"/>
    <lineage>
        <taxon>Bacteria</taxon>
        <taxon>Bacillati</taxon>
        <taxon>Bacillota</taxon>
        <taxon>Bacilli</taxon>
        <taxon>Lactobacillales</taxon>
        <taxon>Streptococcaceae</taxon>
        <taxon>Streptococcus</taxon>
    </lineage>
</organism>
<protein>
    <submittedName>
        <fullName evidence="2">NAD-dependent epimerase/dehydratase family protein</fullName>
    </submittedName>
</protein>